<keyword evidence="1" id="KW-0472">Membrane</keyword>
<dbReference type="RefSeq" id="XP_001454233.1">
    <property type="nucleotide sequence ID" value="XM_001454196.1"/>
</dbReference>
<dbReference type="InParanoid" id="A0DUW9"/>
<keyword evidence="1" id="KW-0812">Transmembrane</keyword>
<dbReference type="KEGG" id="ptm:GSPATT00020498001"/>
<dbReference type="Proteomes" id="UP000000600">
    <property type="component" value="Unassembled WGS sequence"/>
</dbReference>
<dbReference type="AlphaFoldDB" id="A0DUW9"/>
<gene>
    <name evidence="2" type="ORF">GSPATT00020498001</name>
</gene>
<evidence type="ECO:0008006" key="4">
    <source>
        <dbReference type="Google" id="ProtNLM"/>
    </source>
</evidence>
<protein>
    <recommendedName>
        <fullName evidence="4">Transmembrane protein</fullName>
    </recommendedName>
</protein>
<evidence type="ECO:0000313" key="3">
    <source>
        <dbReference type="Proteomes" id="UP000000600"/>
    </source>
</evidence>
<organism evidence="2 3">
    <name type="scientific">Paramecium tetraurelia</name>
    <dbReference type="NCBI Taxonomy" id="5888"/>
    <lineage>
        <taxon>Eukaryota</taxon>
        <taxon>Sar</taxon>
        <taxon>Alveolata</taxon>
        <taxon>Ciliophora</taxon>
        <taxon>Intramacronucleata</taxon>
        <taxon>Oligohymenophorea</taxon>
        <taxon>Peniculida</taxon>
        <taxon>Parameciidae</taxon>
        <taxon>Paramecium</taxon>
    </lineage>
</organism>
<sequence>MLQIPDKVIVNMFRILSFIKLLDILTQYLQCSYQEKQQQQQNFKILLKLFQDPNFDEAKHYALFIQFFWSIVPLNVTNVLLQWLNRRILSITQKINRMEVKF</sequence>
<proteinExistence type="predicted"/>
<feature type="transmembrane region" description="Helical" evidence="1">
    <location>
        <begin position="61"/>
        <end position="84"/>
    </location>
</feature>
<keyword evidence="1" id="KW-1133">Transmembrane helix</keyword>
<keyword evidence="3" id="KW-1185">Reference proteome</keyword>
<dbReference type="EMBL" id="CT868596">
    <property type="protein sequence ID" value="CAK86836.1"/>
    <property type="molecule type" value="Genomic_DNA"/>
</dbReference>
<name>A0DUW9_PARTE</name>
<reference evidence="2 3" key="1">
    <citation type="journal article" date="2006" name="Nature">
        <title>Global trends of whole-genome duplications revealed by the ciliate Paramecium tetraurelia.</title>
        <authorList>
            <consortium name="Genoscope"/>
            <person name="Aury J.-M."/>
            <person name="Jaillon O."/>
            <person name="Duret L."/>
            <person name="Noel B."/>
            <person name="Jubin C."/>
            <person name="Porcel B.M."/>
            <person name="Segurens B."/>
            <person name="Daubin V."/>
            <person name="Anthouard V."/>
            <person name="Aiach N."/>
            <person name="Arnaiz O."/>
            <person name="Billaut A."/>
            <person name="Beisson J."/>
            <person name="Blanc I."/>
            <person name="Bouhouche K."/>
            <person name="Camara F."/>
            <person name="Duharcourt S."/>
            <person name="Guigo R."/>
            <person name="Gogendeau D."/>
            <person name="Katinka M."/>
            <person name="Keller A.-M."/>
            <person name="Kissmehl R."/>
            <person name="Klotz C."/>
            <person name="Koll F."/>
            <person name="Le Moue A."/>
            <person name="Lepere C."/>
            <person name="Malinsky S."/>
            <person name="Nowacki M."/>
            <person name="Nowak J.K."/>
            <person name="Plattner H."/>
            <person name="Poulain J."/>
            <person name="Ruiz F."/>
            <person name="Serrano V."/>
            <person name="Zagulski M."/>
            <person name="Dessen P."/>
            <person name="Betermier M."/>
            <person name="Weissenbach J."/>
            <person name="Scarpelli C."/>
            <person name="Schachter V."/>
            <person name="Sperling L."/>
            <person name="Meyer E."/>
            <person name="Cohen J."/>
            <person name="Wincker P."/>
        </authorList>
    </citation>
    <scope>NUCLEOTIDE SEQUENCE [LARGE SCALE GENOMIC DNA]</scope>
    <source>
        <strain evidence="2 3">Stock d4-2</strain>
    </source>
</reference>
<evidence type="ECO:0000313" key="2">
    <source>
        <dbReference type="EMBL" id="CAK86836.1"/>
    </source>
</evidence>
<evidence type="ECO:0000256" key="1">
    <source>
        <dbReference type="SAM" id="Phobius"/>
    </source>
</evidence>
<accession>A0DUW9</accession>
<dbReference type="HOGENOM" id="CLU_2282906_0_0_1"/>
<dbReference type="GeneID" id="5040018"/>